<gene>
    <name evidence="8 10" type="primary">leuC</name>
    <name evidence="10" type="ORF">FVE67_04455</name>
</gene>
<evidence type="ECO:0000313" key="11">
    <source>
        <dbReference type="Proteomes" id="UP000501253"/>
    </source>
</evidence>
<keyword evidence="11" id="KW-1185">Reference proteome</keyword>
<dbReference type="InterPro" id="IPR011826">
    <property type="entry name" value="HAcnase/IPMdehydase_lsu_prok"/>
</dbReference>
<accession>A0A6H1WSD4</accession>
<dbReference type="GO" id="GO:0046872">
    <property type="term" value="F:metal ion binding"/>
    <property type="evidence" value="ECO:0007669"/>
    <property type="project" value="UniProtKB-KW"/>
</dbReference>
<dbReference type="NCBIfam" id="TIGR02086">
    <property type="entry name" value="IPMI_arch"/>
    <property type="match status" value="1"/>
</dbReference>
<dbReference type="AlphaFoldDB" id="A0A6H1WSD4"/>
<dbReference type="InterPro" id="IPR006251">
    <property type="entry name" value="Homoacnase/IPMdehydase_lsu"/>
</dbReference>
<keyword evidence="4 8" id="KW-0408">Iron</keyword>
<dbReference type="GO" id="GO:0009098">
    <property type="term" value="P:L-leucine biosynthetic process"/>
    <property type="evidence" value="ECO:0007669"/>
    <property type="project" value="UniProtKB-UniRule"/>
</dbReference>
<dbReference type="HAMAP" id="MF_01027">
    <property type="entry name" value="LeuC_type2"/>
    <property type="match status" value="1"/>
</dbReference>
<sequence length="428" mass="46987">MSKRPMTMAEKILADRAGLPAVEPGELVEVPVDLTLANDITAPLAIKIFEETRINRVFDPQRIVLVMDHFTPNKDIKSAEQVRICREFARRFGIQHYYEGGACGIEHALLPELGLVVPGDIVIGADSHTCTYGALGAFATGVGSTDLAATWITGRTWFKVPETIKFVYRGRLKPWVSGKDLILYTIGDIGVDGALYMAMEFSGEVIRRLSMAERFTMANMAIEAGGKVGLIEPDRKTLSYVRRHSSRSPRVFRSDRRAPYREVREYDCSRIDLQVAFPHLPSNVRPVTEIPEIPIDQVVIGSCTNGRLEDLAVAAKILKGRKVNPNVRTIIIPATPRIYREALRRGYLRVFLEAGAIVSPPTCGPCLGGHMGILAKGERAVATTNRNFVGRMGHPESEVYLAGPAVAAASAVLGRIGSPEELGLREED</sequence>
<dbReference type="NCBIfam" id="NF001614">
    <property type="entry name" value="PRK00402.1"/>
    <property type="match status" value="1"/>
</dbReference>
<comment type="catalytic activity">
    <reaction evidence="8">
        <text>(2R,3S)-3-isopropylmalate = (2S)-2-isopropylmalate</text>
        <dbReference type="Rhea" id="RHEA:32287"/>
        <dbReference type="ChEBI" id="CHEBI:1178"/>
        <dbReference type="ChEBI" id="CHEBI:35121"/>
        <dbReference type="EC" id="4.2.1.33"/>
    </reaction>
</comment>
<comment type="function">
    <text evidence="8">Catalyzes the isomerization between 2-isopropylmalate and 3-isopropylmalate, via the formation of 2-isopropylmaleate.</text>
</comment>
<keyword evidence="2 8" id="KW-0004">4Fe-4S</keyword>
<evidence type="ECO:0000256" key="6">
    <source>
        <dbReference type="ARBA" id="ARBA00023239"/>
    </source>
</evidence>
<evidence type="ECO:0000256" key="4">
    <source>
        <dbReference type="ARBA" id="ARBA00023004"/>
    </source>
</evidence>
<feature type="binding site" evidence="8">
    <location>
        <position position="303"/>
    </location>
    <ligand>
        <name>[4Fe-4S] cluster</name>
        <dbReference type="ChEBI" id="CHEBI:49883"/>
    </ligand>
</feature>
<dbReference type="InterPro" id="IPR001030">
    <property type="entry name" value="Acoase/IPM_deHydtase_lsu_aba"/>
</dbReference>
<keyword evidence="3 8" id="KW-0479">Metal-binding</keyword>
<keyword evidence="1 8" id="KW-0432">Leucine biosynthesis</keyword>
<keyword evidence="5 8" id="KW-0411">Iron-sulfur</keyword>
<dbReference type="InterPro" id="IPR033941">
    <property type="entry name" value="IPMI_cat"/>
</dbReference>
<dbReference type="PROSITE" id="PS01244">
    <property type="entry name" value="ACONITASE_2"/>
    <property type="match status" value="1"/>
</dbReference>
<dbReference type="RefSeq" id="WP_210534658.1">
    <property type="nucleotide sequence ID" value="NZ_CP042909.1"/>
</dbReference>
<comment type="cofactor">
    <cofactor evidence="8">
        <name>[4Fe-4S] cluster</name>
        <dbReference type="ChEBI" id="CHEBI:49883"/>
    </cofactor>
    <text evidence="8">Binds 1 [4Fe-4S] cluster per subunit.</text>
</comment>
<feature type="domain" description="Aconitase/3-isopropylmalate dehydratase large subunit alpha/beta/alpha" evidence="9">
    <location>
        <begin position="26"/>
        <end position="289"/>
    </location>
</feature>
<comment type="similarity">
    <text evidence="8">Belongs to the aconitase/IPM isomerase family. LeuC type 2 subfamily.</text>
</comment>
<keyword evidence="7 8" id="KW-0100">Branched-chain amino acid biosynthesis</keyword>
<feature type="binding site" evidence="8">
    <location>
        <position position="363"/>
    </location>
    <ligand>
        <name>[4Fe-4S] cluster</name>
        <dbReference type="ChEBI" id="CHEBI:49883"/>
    </ligand>
</feature>
<dbReference type="InterPro" id="IPR050067">
    <property type="entry name" value="IPM_dehydratase_rel_enz"/>
</dbReference>
<dbReference type="InterPro" id="IPR011823">
    <property type="entry name" value="IsopropMal_deHydtase_lsu_bac"/>
</dbReference>
<comment type="subunit">
    <text evidence="8">Heterodimer of LeuC and LeuD.</text>
</comment>
<evidence type="ECO:0000256" key="3">
    <source>
        <dbReference type="ARBA" id="ARBA00022723"/>
    </source>
</evidence>
<dbReference type="PANTHER" id="PTHR43822">
    <property type="entry name" value="HOMOACONITASE, MITOCHONDRIAL-RELATED"/>
    <property type="match status" value="1"/>
</dbReference>
<dbReference type="KEGG" id="tmai:FVE67_04455"/>
<comment type="pathway">
    <text evidence="8">Amino-acid biosynthesis; L-leucine biosynthesis; L-leucine from 3-methyl-2-oxobutanoate: step 2/4.</text>
</comment>
<dbReference type="PRINTS" id="PR00415">
    <property type="entry name" value="ACONITASE"/>
</dbReference>
<dbReference type="InterPro" id="IPR018136">
    <property type="entry name" value="Aconitase_4Fe-4S_BS"/>
</dbReference>
<dbReference type="InterPro" id="IPR015931">
    <property type="entry name" value="Acnase/IPM_dHydase_lsu_aba_1/3"/>
</dbReference>
<dbReference type="EC" id="4.2.1.33" evidence="8"/>
<dbReference type="CDD" id="cd01583">
    <property type="entry name" value="IPMI"/>
    <property type="match status" value="1"/>
</dbReference>
<dbReference type="GO" id="GO:0003861">
    <property type="term" value="F:3-isopropylmalate dehydratase activity"/>
    <property type="evidence" value="ECO:0007669"/>
    <property type="project" value="UniProtKB-UniRule"/>
</dbReference>
<evidence type="ECO:0000256" key="7">
    <source>
        <dbReference type="ARBA" id="ARBA00023304"/>
    </source>
</evidence>
<dbReference type="PANTHER" id="PTHR43822:SF16">
    <property type="entry name" value="3-ISOPROPYLMALATE DEHYDRATASE LARGE SUBUNIT 2"/>
    <property type="match status" value="1"/>
</dbReference>
<dbReference type="NCBIfam" id="TIGR02083">
    <property type="entry name" value="LEU2"/>
    <property type="match status" value="1"/>
</dbReference>
<dbReference type="GO" id="GO:0051539">
    <property type="term" value="F:4 iron, 4 sulfur cluster binding"/>
    <property type="evidence" value="ECO:0007669"/>
    <property type="project" value="UniProtKB-KW"/>
</dbReference>
<dbReference type="Proteomes" id="UP000501253">
    <property type="component" value="Chromosome"/>
</dbReference>
<dbReference type="PROSITE" id="PS00450">
    <property type="entry name" value="ACONITASE_1"/>
    <property type="match status" value="1"/>
</dbReference>
<keyword evidence="8" id="KW-0028">Amino-acid biosynthesis</keyword>
<evidence type="ECO:0000256" key="2">
    <source>
        <dbReference type="ARBA" id="ARBA00022485"/>
    </source>
</evidence>
<feature type="binding site" evidence="8">
    <location>
        <position position="366"/>
    </location>
    <ligand>
        <name>[4Fe-4S] cluster</name>
        <dbReference type="ChEBI" id="CHEBI:49883"/>
    </ligand>
</feature>
<dbReference type="UniPathway" id="UPA00048">
    <property type="reaction ID" value="UER00071"/>
</dbReference>
<reference evidence="10 11" key="1">
    <citation type="submission" date="2019-08" db="EMBL/GenBank/DDBJ databases">
        <title>Complete genome sequence of Thermosulfurimonas marina SU872T, an anaerobic thermophilic chemolithoautotrophic bacterium isolated from a shallow marine hydrothermal vent.</title>
        <authorList>
            <person name="Allioux M."/>
            <person name="Jebbar M."/>
            <person name="Slobodkina G."/>
            <person name="Slobodkin A."/>
            <person name="Moalic Y."/>
            <person name="Frolova A."/>
            <person name="Shao Z."/>
            <person name="Alain K."/>
        </authorList>
    </citation>
    <scope>NUCLEOTIDE SEQUENCE [LARGE SCALE GENOMIC DNA]</scope>
    <source>
        <strain evidence="10 11">SU872</strain>
    </source>
</reference>
<protein>
    <recommendedName>
        <fullName evidence="8">3-isopropylmalate dehydratase large subunit</fullName>
        <ecNumber evidence="8">4.2.1.33</ecNumber>
    </recommendedName>
    <alternativeName>
        <fullName evidence="8">Alpha-IPM isomerase</fullName>
        <shortName evidence="8">IPMI</shortName>
    </alternativeName>
    <alternativeName>
        <fullName evidence="8">Isopropylmalate isomerase</fullName>
    </alternativeName>
</protein>
<proteinExistence type="inferred from homology"/>
<dbReference type="EMBL" id="CP042909">
    <property type="protein sequence ID" value="QJA06092.1"/>
    <property type="molecule type" value="Genomic_DNA"/>
</dbReference>
<evidence type="ECO:0000256" key="5">
    <source>
        <dbReference type="ARBA" id="ARBA00023014"/>
    </source>
</evidence>
<dbReference type="Pfam" id="PF00330">
    <property type="entry name" value="Aconitase"/>
    <property type="match status" value="1"/>
</dbReference>
<dbReference type="Gene3D" id="3.30.499.10">
    <property type="entry name" value="Aconitase, domain 3"/>
    <property type="match status" value="2"/>
</dbReference>
<evidence type="ECO:0000259" key="9">
    <source>
        <dbReference type="Pfam" id="PF00330"/>
    </source>
</evidence>
<dbReference type="InterPro" id="IPR036008">
    <property type="entry name" value="Aconitase_4Fe-4S_dom"/>
</dbReference>
<organism evidence="10 11">
    <name type="scientific">Thermosulfurimonas marina</name>
    <dbReference type="NCBI Taxonomy" id="2047767"/>
    <lineage>
        <taxon>Bacteria</taxon>
        <taxon>Pseudomonadati</taxon>
        <taxon>Thermodesulfobacteriota</taxon>
        <taxon>Thermodesulfobacteria</taxon>
        <taxon>Thermodesulfobacteriales</taxon>
        <taxon>Thermodesulfobacteriaceae</taxon>
        <taxon>Thermosulfurimonas</taxon>
    </lineage>
</organism>
<evidence type="ECO:0000256" key="8">
    <source>
        <dbReference type="HAMAP-Rule" id="MF_01027"/>
    </source>
</evidence>
<name>A0A6H1WSD4_9BACT</name>
<keyword evidence="6 8" id="KW-0456">Lyase</keyword>
<dbReference type="NCBIfam" id="TIGR01343">
    <property type="entry name" value="hacA_fam"/>
    <property type="match status" value="1"/>
</dbReference>
<dbReference type="SUPFAM" id="SSF53732">
    <property type="entry name" value="Aconitase iron-sulfur domain"/>
    <property type="match status" value="1"/>
</dbReference>
<evidence type="ECO:0000313" key="10">
    <source>
        <dbReference type="EMBL" id="QJA06092.1"/>
    </source>
</evidence>
<evidence type="ECO:0000256" key="1">
    <source>
        <dbReference type="ARBA" id="ARBA00022430"/>
    </source>
</evidence>